<feature type="compositionally biased region" description="Basic and acidic residues" evidence="1">
    <location>
        <begin position="74"/>
        <end position="87"/>
    </location>
</feature>
<keyword evidence="3" id="KW-1185">Reference proteome</keyword>
<dbReference type="EMBL" id="JAHRIN010025285">
    <property type="protein sequence ID" value="MEQ2199449.1"/>
    <property type="molecule type" value="Genomic_DNA"/>
</dbReference>
<name>A0ABV0QUE3_9TELE</name>
<evidence type="ECO:0000313" key="2">
    <source>
        <dbReference type="EMBL" id="MEQ2199449.1"/>
    </source>
</evidence>
<sequence>MLKKQRPSTDDEDESESDDSQSSSGDDRPIRKRLNRIDSDDEEDEKHSDSDSEADEDKGQKIISKRSLGAVQRADNKNDGGAQEKGRGRSLSPSNGHQTCRDPPKPGTGSPAVRRDSAGSGRQESHNGPMHLSGEDEDEEDQSDSLNSVQNSPKLFSLSNGP</sequence>
<reference evidence="2 3" key="1">
    <citation type="submission" date="2021-06" db="EMBL/GenBank/DDBJ databases">
        <authorList>
            <person name="Palmer J.M."/>
        </authorList>
    </citation>
    <scope>NUCLEOTIDE SEQUENCE [LARGE SCALE GENOMIC DNA]</scope>
    <source>
        <strain evidence="2 3">XC_2019</strain>
        <tissue evidence="2">Muscle</tissue>
    </source>
</reference>
<gene>
    <name evidence="2" type="ORF">XENOCAPTIV_028373</name>
</gene>
<protein>
    <submittedName>
        <fullName evidence="2">Uncharacterized protein</fullName>
    </submittedName>
</protein>
<dbReference type="Proteomes" id="UP001434883">
    <property type="component" value="Unassembled WGS sequence"/>
</dbReference>
<feature type="compositionally biased region" description="Polar residues" evidence="1">
    <location>
        <begin position="149"/>
        <end position="162"/>
    </location>
</feature>
<feature type="region of interest" description="Disordered" evidence="1">
    <location>
        <begin position="1"/>
        <end position="162"/>
    </location>
</feature>
<evidence type="ECO:0000256" key="1">
    <source>
        <dbReference type="SAM" id="MobiDB-lite"/>
    </source>
</evidence>
<evidence type="ECO:0000313" key="3">
    <source>
        <dbReference type="Proteomes" id="UP001434883"/>
    </source>
</evidence>
<proteinExistence type="predicted"/>
<accession>A0ABV0QUE3</accession>
<comment type="caution">
    <text evidence="2">The sequence shown here is derived from an EMBL/GenBank/DDBJ whole genome shotgun (WGS) entry which is preliminary data.</text>
</comment>
<organism evidence="2 3">
    <name type="scientific">Xenoophorus captivus</name>
    <dbReference type="NCBI Taxonomy" id="1517983"/>
    <lineage>
        <taxon>Eukaryota</taxon>
        <taxon>Metazoa</taxon>
        <taxon>Chordata</taxon>
        <taxon>Craniata</taxon>
        <taxon>Vertebrata</taxon>
        <taxon>Euteleostomi</taxon>
        <taxon>Actinopterygii</taxon>
        <taxon>Neopterygii</taxon>
        <taxon>Teleostei</taxon>
        <taxon>Neoteleostei</taxon>
        <taxon>Acanthomorphata</taxon>
        <taxon>Ovalentaria</taxon>
        <taxon>Atherinomorphae</taxon>
        <taxon>Cyprinodontiformes</taxon>
        <taxon>Goodeidae</taxon>
        <taxon>Xenoophorus</taxon>
    </lineage>
</organism>
<feature type="compositionally biased region" description="Acidic residues" evidence="1">
    <location>
        <begin position="10"/>
        <end position="19"/>
    </location>
</feature>